<organism evidence="1 2">
    <name type="scientific">Phytophthora nicotianae</name>
    <name type="common">Potato buckeye rot agent</name>
    <name type="synonym">Phytophthora parasitica</name>
    <dbReference type="NCBI Taxonomy" id="4792"/>
    <lineage>
        <taxon>Eukaryota</taxon>
        <taxon>Sar</taxon>
        <taxon>Stramenopiles</taxon>
        <taxon>Oomycota</taxon>
        <taxon>Peronosporomycetes</taxon>
        <taxon>Peronosporales</taxon>
        <taxon>Peronosporaceae</taxon>
        <taxon>Phytophthora</taxon>
    </lineage>
</organism>
<dbReference type="AlphaFoldDB" id="W2JGK1"/>
<reference evidence="1 2" key="1">
    <citation type="submission" date="2013-11" db="EMBL/GenBank/DDBJ databases">
        <title>The Genome Sequence of Phytophthora parasitica CJ05E6.</title>
        <authorList>
            <consortium name="The Broad Institute Genomics Platform"/>
            <person name="Russ C."/>
            <person name="Tyler B."/>
            <person name="Panabieres F."/>
            <person name="Shan W."/>
            <person name="Tripathy S."/>
            <person name="Grunwald N."/>
            <person name="Machado M."/>
            <person name="Johnson C.S."/>
            <person name="Arredondo F."/>
            <person name="Hong C."/>
            <person name="Coffey M."/>
            <person name="Young S.K."/>
            <person name="Zeng Q."/>
            <person name="Gargeya S."/>
            <person name="Fitzgerald M."/>
            <person name="Abouelleil A."/>
            <person name="Alvarado L."/>
            <person name="Chapman S.B."/>
            <person name="Gainer-Dewar J."/>
            <person name="Goldberg J."/>
            <person name="Griggs A."/>
            <person name="Gujja S."/>
            <person name="Hansen M."/>
            <person name="Howarth C."/>
            <person name="Imamovic A."/>
            <person name="Ireland A."/>
            <person name="Larimer J."/>
            <person name="McCowan C."/>
            <person name="Murphy C."/>
            <person name="Pearson M."/>
            <person name="Poon T.W."/>
            <person name="Priest M."/>
            <person name="Roberts A."/>
            <person name="Saif S."/>
            <person name="Shea T."/>
            <person name="Sykes S."/>
            <person name="Wortman J."/>
            <person name="Nusbaum C."/>
            <person name="Birren B."/>
        </authorList>
    </citation>
    <scope>NUCLEOTIDE SEQUENCE [LARGE SCALE GENOMIC DNA]</scope>
    <source>
        <strain evidence="1 2">CJ05E6</strain>
    </source>
</reference>
<dbReference type="EMBL" id="KI671770">
    <property type="protein sequence ID" value="ETL45515.1"/>
    <property type="molecule type" value="Genomic_DNA"/>
</dbReference>
<dbReference type="EMBL" id="KI671770">
    <property type="protein sequence ID" value="ETL45513.1"/>
    <property type="molecule type" value="Genomic_DNA"/>
</dbReference>
<evidence type="ECO:0000313" key="1">
    <source>
        <dbReference type="EMBL" id="ETL45514.1"/>
    </source>
</evidence>
<dbReference type="EMBL" id="KI671770">
    <property type="protein sequence ID" value="ETL45514.1"/>
    <property type="molecule type" value="Genomic_DNA"/>
</dbReference>
<gene>
    <name evidence="1" type="ORF">L916_04417</name>
</gene>
<protein>
    <submittedName>
        <fullName evidence="1">Uncharacterized protein</fullName>
    </submittedName>
</protein>
<evidence type="ECO:0000313" key="2">
    <source>
        <dbReference type="Proteomes" id="UP000053864"/>
    </source>
</evidence>
<dbReference type="Proteomes" id="UP000053864">
    <property type="component" value="Unassembled WGS sequence"/>
</dbReference>
<name>W2JGK1_PHYNI</name>
<proteinExistence type="predicted"/>
<sequence length="159" mass="18000">MPGTRTAARHASRNSYRPSLRSVVKITVEIDQTSLAKKRMYNRGCCCQECWLFGGIERRTGFTVGRIVYDKRTKQTVLPLSLRLSNLVLYFVGLKTCLTPSQSTFWNEATSSILSKQSPSLSMQYTHSWMNHSLNFVDYVTGHIQYHRGGRGRAVSSAT</sequence>
<accession>W2JGK1</accession>
<dbReference type="EMBL" id="KI671770">
    <property type="protein sequence ID" value="ETL45512.1"/>
    <property type="molecule type" value="Genomic_DNA"/>
</dbReference>